<accession>A0A8S5MWD2</accession>
<sequence>MRSHLVKGADRIELTIRSYTDRTGRTPKKKTLLQVHHYHEKDDKWTNKDFLCKSEAEALMKMREINQYWIEFHGYTVEES</sequence>
<reference evidence="1" key="1">
    <citation type="journal article" date="2021" name="Proc. Natl. Acad. Sci. U.S.A.">
        <title>A Catalog of Tens of Thousands of Viruses from Human Metagenomes Reveals Hidden Associations with Chronic Diseases.</title>
        <authorList>
            <person name="Tisza M.J."/>
            <person name="Buck C.B."/>
        </authorList>
    </citation>
    <scope>NUCLEOTIDE SEQUENCE</scope>
    <source>
        <strain evidence="1">CtUL28</strain>
    </source>
</reference>
<evidence type="ECO:0000313" key="1">
    <source>
        <dbReference type="EMBL" id="DAD86211.1"/>
    </source>
</evidence>
<protein>
    <submittedName>
        <fullName evidence="1">Uncharacterized protein</fullName>
    </submittedName>
</protein>
<name>A0A8S5MWD2_9CAUD</name>
<dbReference type="EMBL" id="BK014996">
    <property type="protein sequence ID" value="DAD86211.1"/>
    <property type="molecule type" value="Genomic_DNA"/>
</dbReference>
<organism evidence="1">
    <name type="scientific">Caudovirales sp. ctUL28</name>
    <dbReference type="NCBI Taxonomy" id="2826778"/>
    <lineage>
        <taxon>Viruses</taxon>
        <taxon>Duplodnaviria</taxon>
        <taxon>Heunggongvirae</taxon>
        <taxon>Uroviricota</taxon>
        <taxon>Caudoviricetes</taxon>
    </lineage>
</organism>
<proteinExistence type="predicted"/>